<feature type="compositionally biased region" description="Basic residues" evidence="2">
    <location>
        <begin position="202"/>
        <end position="216"/>
    </location>
</feature>
<reference evidence="3 5" key="2">
    <citation type="journal article" date="2013" name="Nature">
        <title>Insights into bilaterian evolution from three spiralian genomes.</title>
        <authorList>
            <person name="Simakov O."/>
            <person name="Marletaz F."/>
            <person name="Cho S.J."/>
            <person name="Edsinger-Gonzales E."/>
            <person name="Havlak P."/>
            <person name="Hellsten U."/>
            <person name="Kuo D.H."/>
            <person name="Larsson T."/>
            <person name="Lv J."/>
            <person name="Arendt D."/>
            <person name="Savage R."/>
            <person name="Osoegawa K."/>
            <person name="de Jong P."/>
            <person name="Grimwood J."/>
            <person name="Chapman J.A."/>
            <person name="Shapiro H."/>
            <person name="Aerts A."/>
            <person name="Otillar R.P."/>
            <person name="Terry A.Y."/>
            <person name="Boore J.L."/>
            <person name="Grigoriev I.V."/>
            <person name="Lindberg D.R."/>
            <person name="Seaver E.C."/>
            <person name="Weisblat D.A."/>
            <person name="Putnam N.H."/>
            <person name="Rokhsar D.S."/>
        </authorList>
    </citation>
    <scope>NUCLEOTIDE SEQUENCE</scope>
</reference>
<gene>
    <name evidence="4" type="primary">20203229</name>
    <name evidence="3" type="ORF">HELRODRAFT_170454</name>
</gene>
<name>T1F330_HELRO</name>
<dbReference type="RefSeq" id="XP_009014527.1">
    <property type="nucleotide sequence ID" value="XM_009016279.1"/>
</dbReference>
<dbReference type="EMBL" id="AMQM01003556">
    <property type="status" value="NOT_ANNOTATED_CDS"/>
    <property type="molecule type" value="Genomic_DNA"/>
</dbReference>
<feature type="compositionally biased region" description="Basic and acidic residues" evidence="2">
    <location>
        <begin position="224"/>
        <end position="238"/>
    </location>
</feature>
<dbReference type="GeneID" id="20203229"/>
<evidence type="ECO:0000256" key="1">
    <source>
        <dbReference type="SAM" id="Coils"/>
    </source>
</evidence>
<dbReference type="InParanoid" id="T1F330"/>
<evidence type="ECO:0000313" key="3">
    <source>
        <dbReference type="EMBL" id="ESO07149.1"/>
    </source>
</evidence>
<reference evidence="5" key="1">
    <citation type="submission" date="2012-12" db="EMBL/GenBank/DDBJ databases">
        <authorList>
            <person name="Hellsten U."/>
            <person name="Grimwood J."/>
            <person name="Chapman J.A."/>
            <person name="Shapiro H."/>
            <person name="Aerts A."/>
            <person name="Otillar R.P."/>
            <person name="Terry A.Y."/>
            <person name="Boore J.L."/>
            <person name="Simakov O."/>
            <person name="Marletaz F."/>
            <person name="Cho S.-J."/>
            <person name="Edsinger-Gonzales E."/>
            <person name="Havlak P."/>
            <person name="Kuo D.-H."/>
            <person name="Larsson T."/>
            <person name="Lv J."/>
            <person name="Arendt D."/>
            <person name="Savage R."/>
            <person name="Osoegawa K."/>
            <person name="de Jong P."/>
            <person name="Lindberg D.R."/>
            <person name="Seaver E.C."/>
            <person name="Weisblat D.A."/>
            <person name="Putnam N.H."/>
            <person name="Grigoriev I.V."/>
            <person name="Rokhsar D.S."/>
        </authorList>
    </citation>
    <scope>NUCLEOTIDE SEQUENCE</scope>
</reference>
<protein>
    <submittedName>
        <fullName evidence="3 4">Uncharacterized protein</fullName>
    </submittedName>
</protein>
<evidence type="ECO:0000256" key="2">
    <source>
        <dbReference type="SAM" id="MobiDB-lite"/>
    </source>
</evidence>
<dbReference type="HOGENOM" id="CLU_1166953_0_0_1"/>
<keyword evidence="5" id="KW-1185">Reference proteome</keyword>
<reference evidence="4" key="3">
    <citation type="submission" date="2015-06" db="UniProtKB">
        <authorList>
            <consortium name="EnsemblMetazoa"/>
        </authorList>
    </citation>
    <scope>IDENTIFICATION</scope>
</reference>
<dbReference type="EMBL" id="KB096222">
    <property type="protein sequence ID" value="ESO07149.1"/>
    <property type="molecule type" value="Genomic_DNA"/>
</dbReference>
<feature type="coiled-coil region" evidence="1">
    <location>
        <begin position="33"/>
        <end position="60"/>
    </location>
</feature>
<dbReference type="EnsemblMetazoa" id="HelroT170454">
    <property type="protein sequence ID" value="HelroP170454"/>
    <property type="gene ID" value="HelroG170454"/>
</dbReference>
<dbReference type="CTD" id="20203229"/>
<dbReference type="KEGG" id="hro:HELRODRAFT_170454"/>
<evidence type="ECO:0000313" key="5">
    <source>
        <dbReference type="Proteomes" id="UP000015101"/>
    </source>
</evidence>
<feature type="region of interest" description="Disordered" evidence="2">
    <location>
        <begin position="195"/>
        <end position="238"/>
    </location>
</feature>
<evidence type="ECO:0000313" key="4">
    <source>
        <dbReference type="EnsemblMetazoa" id="HelroP170454"/>
    </source>
</evidence>
<dbReference type="Proteomes" id="UP000015101">
    <property type="component" value="Unassembled WGS sequence"/>
</dbReference>
<accession>T1F330</accession>
<dbReference type="AlphaFoldDB" id="T1F330"/>
<keyword evidence="1" id="KW-0175">Coiled coil</keyword>
<sequence>MLDGVFDRNFKDQRLAKVEELTEARKEKMVKKVKQSHRDLDDMVKKMEELTKKLQMIIEAQADEINYKLKNSKYSDDDFEVLPLDADDVENEVPNFMAPVSDNAAFGARKKNFTDTKASCADVEEESFEIISRSEVEKDCPEIEELTMEAIKKELADIPQAEIGKKMKTRAKHVKKQTLDTKFIEERLRTLEKQLEENEKKIAKKSVRKEKSRKKHDSSSDSFEFIRDDEIEEAKAKH</sequence>
<proteinExistence type="predicted"/>
<organism evidence="4 5">
    <name type="scientific">Helobdella robusta</name>
    <name type="common">Californian leech</name>
    <dbReference type="NCBI Taxonomy" id="6412"/>
    <lineage>
        <taxon>Eukaryota</taxon>
        <taxon>Metazoa</taxon>
        <taxon>Spiralia</taxon>
        <taxon>Lophotrochozoa</taxon>
        <taxon>Annelida</taxon>
        <taxon>Clitellata</taxon>
        <taxon>Hirudinea</taxon>
        <taxon>Rhynchobdellida</taxon>
        <taxon>Glossiphoniidae</taxon>
        <taxon>Helobdella</taxon>
    </lineage>
</organism>